<feature type="transmembrane region" description="Helical" evidence="1">
    <location>
        <begin position="57"/>
        <end position="81"/>
    </location>
</feature>
<protein>
    <submittedName>
        <fullName evidence="2">Uncharacterized protein</fullName>
    </submittedName>
</protein>
<keyword evidence="1" id="KW-1133">Transmembrane helix</keyword>
<keyword evidence="1" id="KW-0812">Transmembrane</keyword>
<sequence>MVFWTWLRHLPKCPPLPGLDGCLTVLCCHLLAPPIYSSYPQKSNVVLTSLNHEYEAYVYRGLFISVGIEIMFTLFLFAMVYTHPCYQM</sequence>
<dbReference type="AlphaFoldDB" id="A0A0E9RIZ7"/>
<evidence type="ECO:0000256" key="1">
    <source>
        <dbReference type="SAM" id="Phobius"/>
    </source>
</evidence>
<dbReference type="EMBL" id="GBXM01079436">
    <property type="protein sequence ID" value="JAH29141.1"/>
    <property type="molecule type" value="Transcribed_RNA"/>
</dbReference>
<evidence type="ECO:0000313" key="2">
    <source>
        <dbReference type="EMBL" id="JAH29141.1"/>
    </source>
</evidence>
<reference evidence="2" key="2">
    <citation type="journal article" date="2015" name="Fish Shellfish Immunol.">
        <title>Early steps in the European eel (Anguilla anguilla)-Vibrio vulnificus interaction in the gills: Role of the RtxA13 toxin.</title>
        <authorList>
            <person name="Callol A."/>
            <person name="Pajuelo D."/>
            <person name="Ebbesson L."/>
            <person name="Teles M."/>
            <person name="MacKenzie S."/>
            <person name="Amaro C."/>
        </authorList>
    </citation>
    <scope>NUCLEOTIDE SEQUENCE</scope>
</reference>
<accession>A0A0E9RIZ7</accession>
<proteinExistence type="predicted"/>
<reference evidence="2" key="1">
    <citation type="submission" date="2014-11" db="EMBL/GenBank/DDBJ databases">
        <authorList>
            <person name="Amaro Gonzalez C."/>
        </authorList>
    </citation>
    <scope>NUCLEOTIDE SEQUENCE</scope>
</reference>
<keyword evidence="1" id="KW-0472">Membrane</keyword>
<name>A0A0E9RIZ7_ANGAN</name>
<organism evidence="2">
    <name type="scientific">Anguilla anguilla</name>
    <name type="common">European freshwater eel</name>
    <name type="synonym">Muraena anguilla</name>
    <dbReference type="NCBI Taxonomy" id="7936"/>
    <lineage>
        <taxon>Eukaryota</taxon>
        <taxon>Metazoa</taxon>
        <taxon>Chordata</taxon>
        <taxon>Craniata</taxon>
        <taxon>Vertebrata</taxon>
        <taxon>Euteleostomi</taxon>
        <taxon>Actinopterygii</taxon>
        <taxon>Neopterygii</taxon>
        <taxon>Teleostei</taxon>
        <taxon>Anguilliformes</taxon>
        <taxon>Anguillidae</taxon>
        <taxon>Anguilla</taxon>
    </lineage>
</organism>